<protein>
    <recommendedName>
        <fullName evidence="4">NADP-dependent oxidoreductase domain-containing protein</fullName>
    </recommendedName>
</protein>
<evidence type="ECO:0000313" key="6">
    <source>
        <dbReference type="Proteomes" id="UP000294854"/>
    </source>
</evidence>
<dbReference type="AlphaFoldDB" id="A0A4R5NFA0"/>
<proteinExistence type="predicted"/>
<dbReference type="Gene3D" id="3.20.20.100">
    <property type="entry name" value="NADP-dependent oxidoreductase domain"/>
    <property type="match status" value="1"/>
</dbReference>
<feature type="site" description="Lowers pKa of active site Tyr" evidence="3">
    <location>
        <position position="79"/>
    </location>
</feature>
<dbReference type="InterPro" id="IPR036812">
    <property type="entry name" value="NAD(P)_OxRdtase_dom_sf"/>
</dbReference>
<sequence>MNYLDFKGEKVSEIGLGTWYMGEGDAAQTEQEITALRYGIEHEINFIDTAEMYGEGKAESVVGQAIQGYDRSKLFVTSKFYPFHATPELMRASLEKSLQRLQTDYLDLYLLHWRGNTPLIETVKGMQTLQQEGLIKHWGVSNFDTADMEELLRLENGAEVFANEDLYNLQSRGVEFDLLPWQAKRSIPFIGYSPFGSGNGKSIESPALSKIAAAHESTVQQILLVWVTRNHQVLSIPKASQAKHVQSNIAALEIKLSDQELALLNQDFPEPTSKQSLEVI</sequence>
<dbReference type="PIRSF" id="PIRSF000097">
    <property type="entry name" value="AKR"/>
    <property type="match status" value="1"/>
</dbReference>
<reference evidence="5 6" key="1">
    <citation type="journal article" date="2019" name="Appl. Microbiol. Biotechnol.">
        <title>Uncovering carbohydrate metabolism through a genotype-phenotype association study of 56 lactic acid bacteria genomes.</title>
        <authorList>
            <person name="Buron-Moles G."/>
            <person name="Chailyan A."/>
            <person name="Dolejs I."/>
            <person name="Forster J."/>
            <person name="Miks M.H."/>
        </authorList>
    </citation>
    <scope>NUCLEOTIDE SEQUENCE [LARGE SCALE GENOMIC DNA]</scope>
    <source>
        <strain evidence="5 6">ATCC 49373</strain>
    </source>
</reference>
<dbReference type="RefSeq" id="WP_010620398.1">
    <property type="nucleotide sequence ID" value="NZ_PUFO01000099.1"/>
</dbReference>
<dbReference type="PANTHER" id="PTHR43638:SF3">
    <property type="entry name" value="ALDEHYDE REDUCTASE"/>
    <property type="match status" value="1"/>
</dbReference>
<evidence type="ECO:0000256" key="1">
    <source>
        <dbReference type="PIRSR" id="PIRSR000097-1"/>
    </source>
</evidence>
<dbReference type="PANTHER" id="PTHR43638">
    <property type="entry name" value="OXIDOREDUCTASE, ALDO/KETO REDUCTASE FAMILY PROTEIN"/>
    <property type="match status" value="1"/>
</dbReference>
<dbReference type="STRING" id="1122149.FD44_GL000897"/>
<comment type="caution">
    <text evidence="5">The sequence shown here is derived from an EMBL/GenBank/DDBJ whole genome shotgun (WGS) entry which is preliminary data.</text>
</comment>
<feature type="domain" description="NADP-dependent oxidoreductase" evidence="4">
    <location>
        <begin position="13"/>
        <end position="265"/>
    </location>
</feature>
<dbReference type="SUPFAM" id="SSF51430">
    <property type="entry name" value="NAD(P)-linked oxidoreductase"/>
    <property type="match status" value="1"/>
</dbReference>
<dbReference type="InterPro" id="IPR020471">
    <property type="entry name" value="AKR"/>
</dbReference>
<dbReference type="Proteomes" id="UP000294854">
    <property type="component" value="Unassembled WGS sequence"/>
</dbReference>
<accession>A0A4R5NFA0</accession>
<evidence type="ECO:0000313" key="5">
    <source>
        <dbReference type="EMBL" id="TDG72427.1"/>
    </source>
</evidence>
<organism evidence="5 6">
    <name type="scientific">Secundilactobacillus malefermentans</name>
    <dbReference type="NCBI Taxonomy" id="176292"/>
    <lineage>
        <taxon>Bacteria</taxon>
        <taxon>Bacillati</taxon>
        <taxon>Bacillota</taxon>
        <taxon>Bacilli</taxon>
        <taxon>Lactobacillales</taxon>
        <taxon>Lactobacillaceae</taxon>
        <taxon>Secundilactobacillus</taxon>
    </lineage>
</organism>
<evidence type="ECO:0000256" key="2">
    <source>
        <dbReference type="PIRSR" id="PIRSR000097-2"/>
    </source>
</evidence>
<dbReference type="InterPro" id="IPR023210">
    <property type="entry name" value="NADP_OxRdtase_dom"/>
</dbReference>
<evidence type="ECO:0000256" key="3">
    <source>
        <dbReference type="PIRSR" id="PIRSR000097-3"/>
    </source>
</evidence>
<evidence type="ECO:0000259" key="4">
    <source>
        <dbReference type="Pfam" id="PF00248"/>
    </source>
</evidence>
<keyword evidence="6" id="KW-1185">Reference proteome</keyword>
<dbReference type="PRINTS" id="PR00069">
    <property type="entry name" value="ALDKETRDTASE"/>
</dbReference>
<name>A0A4R5NFA0_9LACO</name>
<gene>
    <name evidence="5" type="ORF">C5L31_001126</name>
</gene>
<feature type="active site" description="Proton donor" evidence="1">
    <location>
        <position position="53"/>
    </location>
</feature>
<dbReference type="Pfam" id="PF00248">
    <property type="entry name" value="Aldo_ket_red"/>
    <property type="match status" value="1"/>
</dbReference>
<dbReference type="GO" id="GO:0016491">
    <property type="term" value="F:oxidoreductase activity"/>
    <property type="evidence" value="ECO:0007669"/>
    <property type="project" value="InterPro"/>
</dbReference>
<dbReference type="EMBL" id="PUFO01000099">
    <property type="protein sequence ID" value="TDG72427.1"/>
    <property type="molecule type" value="Genomic_DNA"/>
</dbReference>
<feature type="binding site" evidence="2">
    <location>
        <position position="112"/>
    </location>
    <ligand>
        <name>substrate</name>
    </ligand>
</feature>